<reference evidence="1" key="2">
    <citation type="journal article" date="2015" name="Data Brief">
        <title>Shoot transcriptome of the giant reed, Arundo donax.</title>
        <authorList>
            <person name="Barrero R.A."/>
            <person name="Guerrero F.D."/>
            <person name="Moolhuijzen P."/>
            <person name="Goolsby J.A."/>
            <person name="Tidwell J."/>
            <person name="Bellgard S.E."/>
            <person name="Bellgard M.I."/>
        </authorList>
    </citation>
    <scope>NUCLEOTIDE SEQUENCE</scope>
    <source>
        <tissue evidence="1">Shoot tissue taken approximately 20 cm above the soil surface</tissue>
    </source>
</reference>
<dbReference type="EMBL" id="GBRH01162806">
    <property type="protein sequence ID" value="JAE35090.1"/>
    <property type="molecule type" value="Transcribed_RNA"/>
</dbReference>
<organism evidence="1">
    <name type="scientific">Arundo donax</name>
    <name type="common">Giant reed</name>
    <name type="synonym">Donax arundinaceus</name>
    <dbReference type="NCBI Taxonomy" id="35708"/>
    <lineage>
        <taxon>Eukaryota</taxon>
        <taxon>Viridiplantae</taxon>
        <taxon>Streptophyta</taxon>
        <taxon>Embryophyta</taxon>
        <taxon>Tracheophyta</taxon>
        <taxon>Spermatophyta</taxon>
        <taxon>Magnoliopsida</taxon>
        <taxon>Liliopsida</taxon>
        <taxon>Poales</taxon>
        <taxon>Poaceae</taxon>
        <taxon>PACMAD clade</taxon>
        <taxon>Arundinoideae</taxon>
        <taxon>Arundineae</taxon>
        <taxon>Arundo</taxon>
    </lineage>
</organism>
<sequence length="87" mass="10238">MFEDISSIYRLEKGQIFSTQVMLNVDAQNEMCAMKRRARNGMTKNISNCFVLKKNISNYQNYLHAMVHGHAKPDLLRIQREEEETEE</sequence>
<proteinExistence type="predicted"/>
<name>A0A0A9HD72_ARUDO</name>
<dbReference type="AlphaFoldDB" id="A0A0A9HD72"/>
<evidence type="ECO:0000313" key="1">
    <source>
        <dbReference type="EMBL" id="JAE35090.1"/>
    </source>
</evidence>
<reference evidence="1" key="1">
    <citation type="submission" date="2014-09" db="EMBL/GenBank/DDBJ databases">
        <authorList>
            <person name="Magalhaes I.L.F."/>
            <person name="Oliveira U."/>
            <person name="Santos F.R."/>
            <person name="Vidigal T.H.D.A."/>
            <person name="Brescovit A.D."/>
            <person name="Santos A.J."/>
        </authorList>
    </citation>
    <scope>NUCLEOTIDE SEQUENCE</scope>
    <source>
        <tissue evidence="1">Shoot tissue taken approximately 20 cm above the soil surface</tissue>
    </source>
</reference>
<protein>
    <submittedName>
        <fullName evidence="1">Uncharacterized protein</fullName>
    </submittedName>
</protein>
<accession>A0A0A9HD72</accession>